<dbReference type="InterPro" id="IPR036188">
    <property type="entry name" value="FAD/NAD-bd_sf"/>
</dbReference>
<evidence type="ECO:0000313" key="6">
    <source>
        <dbReference type="Proteomes" id="UP001295740"/>
    </source>
</evidence>
<evidence type="ECO:0000256" key="4">
    <source>
        <dbReference type="SAM" id="MobiDB-lite"/>
    </source>
</evidence>
<dbReference type="GO" id="GO:0004497">
    <property type="term" value="F:monooxygenase activity"/>
    <property type="evidence" value="ECO:0007669"/>
    <property type="project" value="UniProtKB-KW"/>
</dbReference>
<feature type="compositionally biased region" description="Basic residues" evidence="4">
    <location>
        <begin position="576"/>
        <end position="591"/>
    </location>
</feature>
<evidence type="ECO:0000256" key="3">
    <source>
        <dbReference type="ARBA" id="ARBA00023033"/>
    </source>
</evidence>
<keyword evidence="2" id="KW-0560">Oxidoreductase</keyword>
<dbReference type="PRINTS" id="PR00420">
    <property type="entry name" value="RNGMNOXGNASE"/>
</dbReference>
<dbReference type="PANTHER" id="PTHR13789:SF309">
    <property type="entry name" value="PUTATIVE (AFU_ORTHOLOGUE AFUA_6G14510)-RELATED"/>
    <property type="match status" value="1"/>
</dbReference>
<keyword evidence="6" id="KW-1185">Reference proteome</keyword>
<dbReference type="Gene3D" id="3.50.50.60">
    <property type="entry name" value="FAD/NAD(P)-binding domain"/>
    <property type="match status" value="1"/>
</dbReference>
<dbReference type="SUPFAM" id="SSF51905">
    <property type="entry name" value="FAD/NAD(P)-binding domain"/>
    <property type="match status" value="1"/>
</dbReference>
<reference evidence="5" key="1">
    <citation type="submission" date="2023-10" db="EMBL/GenBank/DDBJ databases">
        <authorList>
            <person name="Hackl T."/>
        </authorList>
    </citation>
    <scope>NUCLEOTIDE SEQUENCE</scope>
</reference>
<gene>
    <name evidence="5" type="ORF">KHLLAP_LOCUS12956</name>
</gene>
<proteinExistence type="inferred from homology"/>
<comment type="caution">
    <text evidence="5">The sequence shown here is derived from an EMBL/GenBank/DDBJ whole genome shotgun (WGS) entry which is preliminary data.</text>
</comment>
<accession>A0AAI8VWS9</accession>
<organism evidence="5 6">
    <name type="scientific">Anthostomella pinea</name>
    <dbReference type="NCBI Taxonomy" id="933095"/>
    <lineage>
        <taxon>Eukaryota</taxon>
        <taxon>Fungi</taxon>
        <taxon>Dikarya</taxon>
        <taxon>Ascomycota</taxon>
        <taxon>Pezizomycotina</taxon>
        <taxon>Sordariomycetes</taxon>
        <taxon>Xylariomycetidae</taxon>
        <taxon>Xylariales</taxon>
        <taxon>Xylariaceae</taxon>
        <taxon>Anthostomella</taxon>
    </lineage>
</organism>
<dbReference type="Pfam" id="PF13450">
    <property type="entry name" value="NAD_binding_8"/>
    <property type="match status" value="1"/>
</dbReference>
<name>A0AAI8VWS9_9PEZI</name>
<evidence type="ECO:0000256" key="1">
    <source>
        <dbReference type="ARBA" id="ARBA00007992"/>
    </source>
</evidence>
<dbReference type="PANTHER" id="PTHR13789">
    <property type="entry name" value="MONOOXYGENASE"/>
    <property type="match status" value="1"/>
</dbReference>
<keyword evidence="3" id="KW-0503">Monooxygenase</keyword>
<sequence>MLFPQDFEDDWRAGGGRDAEKAWLILLKMVVKGTLDRTTSERLKKILISELPHKDVLSLAAKVKDDIFHGRLATFCATPLLQLMHFILVKTLNETVNRKTKQIREFYFDPTMRRNPFTLTEKSVIYPYSATQLKVVIVGGGPTGLSAAIALAEKAGNRVQIHIYEKRCRQTAGTVSFDDVTDLMSKATRDALFEGHPEREFKCIIYLHPEDMTKERLKDCGDFHLLLGADGAGSWVRKEYFKNDDEERARTCALGIGINRSEGLPRLQALNIFLTLIQTRYLLNASDVDGRGYLNMQLTQSEWRQMRRLDGKGCDFANPGRIRVRGKIPEGYTEGQLFKPSECREHPLWIAIRDGIKLFGFTEDDVTDIVRIPIAVRGVKTAVKLLPMNDQDKPARPGGLVSLAGDAAMQVHFWPGRGMNSGIKSAIAWADEVVLLLNHNQLVGLSPAMFSSYNDFLQRLKCREHDYRSLLLVRQTEKFTEQDPRSLTADGRGLTANPPALDLIIKLKATSDRLQKRKGWQFPPVYHLERRTHRILYQLGYRTRMEMASSGPWPDMPGDEVLPPRSDTREGVASGRVRRRAGRNPQRSRYH</sequence>
<evidence type="ECO:0000313" key="5">
    <source>
        <dbReference type="EMBL" id="CAJ2512488.1"/>
    </source>
</evidence>
<feature type="region of interest" description="Disordered" evidence="4">
    <location>
        <begin position="549"/>
        <end position="591"/>
    </location>
</feature>
<evidence type="ECO:0000256" key="2">
    <source>
        <dbReference type="ARBA" id="ARBA00023002"/>
    </source>
</evidence>
<comment type="similarity">
    <text evidence="1">Belongs to the paxM FAD-dependent monooxygenase family.</text>
</comment>
<dbReference type="Proteomes" id="UP001295740">
    <property type="component" value="Unassembled WGS sequence"/>
</dbReference>
<dbReference type="AlphaFoldDB" id="A0AAI8VWS9"/>
<protein>
    <submittedName>
        <fullName evidence="5">Uu.00g055030.m01.CDS01</fullName>
    </submittedName>
</protein>
<dbReference type="EMBL" id="CAUWAG010000019">
    <property type="protein sequence ID" value="CAJ2512488.1"/>
    <property type="molecule type" value="Genomic_DNA"/>
</dbReference>
<dbReference type="InterPro" id="IPR050493">
    <property type="entry name" value="FAD-dep_Monooxygenase_BioMet"/>
</dbReference>